<reference evidence="1 2" key="1">
    <citation type="journal article" date="2019" name="Environ. Microbiol.">
        <title>At the nexus of three kingdoms: the genome of the mycorrhizal fungus Gigaspora margarita provides insights into plant, endobacterial and fungal interactions.</title>
        <authorList>
            <person name="Venice F."/>
            <person name="Ghignone S."/>
            <person name="Salvioli di Fossalunga A."/>
            <person name="Amselem J."/>
            <person name="Novero M."/>
            <person name="Xianan X."/>
            <person name="Sedzielewska Toro K."/>
            <person name="Morin E."/>
            <person name="Lipzen A."/>
            <person name="Grigoriev I.V."/>
            <person name="Henrissat B."/>
            <person name="Martin F.M."/>
            <person name="Bonfante P."/>
        </authorList>
    </citation>
    <scope>NUCLEOTIDE SEQUENCE [LARGE SCALE GENOMIC DNA]</scope>
    <source>
        <strain evidence="1 2">BEG34</strain>
    </source>
</reference>
<proteinExistence type="predicted"/>
<evidence type="ECO:0000313" key="2">
    <source>
        <dbReference type="Proteomes" id="UP000439903"/>
    </source>
</evidence>
<organism evidence="1 2">
    <name type="scientific">Gigaspora margarita</name>
    <dbReference type="NCBI Taxonomy" id="4874"/>
    <lineage>
        <taxon>Eukaryota</taxon>
        <taxon>Fungi</taxon>
        <taxon>Fungi incertae sedis</taxon>
        <taxon>Mucoromycota</taxon>
        <taxon>Glomeromycotina</taxon>
        <taxon>Glomeromycetes</taxon>
        <taxon>Diversisporales</taxon>
        <taxon>Gigasporaceae</taxon>
        <taxon>Gigaspora</taxon>
    </lineage>
</organism>
<protein>
    <submittedName>
        <fullName evidence="1">Uncharacterized protein</fullName>
    </submittedName>
</protein>
<name>A0A8H4ENE9_GIGMA</name>
<dbReference type="Proteomes" id="UP000439903">
    <property type="component" value="Unassembled WGS sequence"/>
</dbReference>
<dbReference type="AlphaFoldDB" id="A0A8H4ENE9"/>
<accession>A0A8H4ENE9</accession>
<comment type="caution">
    <text evidence="1">The sequence shown here is derived from an EMBL/GenBank/DDBJ whole genome shotgun (WGS) entry which is preliminary data.</text>
</comment>
<keyword evidence="2" id="KW-1185">Reference proteome</keyword>
<gene>
    <name evidence="1" type="ORF">F8M41_015590</name>
</gene>
<sequence>MGLVGRAYNVEYCYNNNIEAKYNSGSVNSYPSDLKSKCNAFECFQKTTEMENPIKNIELVRKASNCCQNGKGVETGGHIVFIYP</sequence>
<evidence type="ECO:0000313" key="1">
    <source>
        <dbReference type="EMBL" id="KAF0522135.1"/>
    </source>
</evidence>
<dbReference type="EMBL" id="WTPW01000329">
    <property type="protein sequence ID" value="KAF0522135.1"/>
    <property type="molecule type" value="Genomic_DNA"/>
</dbReference>